<dbReference type="RefSeq" id="WP_136060316.1">
    <property type="nucleotide sequence ID" value="NZ_CAAHFH010000001.1"/>
</dbReference>
<evidence type="ECO:0000256" key="1">
    <source>
        <dbReference type="ARBA" id="ARBA00009865"/>
    </source>
</evidence>
<dbReference type="GO" id="GO:0004553">
    <property type="term" value="F:hydrolase activity, hydrolyzing O-glycosyl compounds"/>
    <property type="evidence" value="ECO:0007669"/>
    <property type="project" value="InterPro"/>
</dbReference>
<keyword evidence="2" id="KW-0858">Xylan degradation</keyword>
<accession>A0A6C2UG26</accession>
<evidence type="ECO:0000256" key="7">
    <source>
        <dbReference type="RuleBase" id="RU361187"/>
    </source>
</evidence>
<keyword evidence="2" id="KW-0624">Polysaccharide degradation</keyword>
<dbReference type="SUPFAM" id="SSF75005">
    <property type="entry name" value="Arabinanase/levansucrase/invertase"/>
    <property type="match status" value="1"/>
</dbReference>
<dbReference type="PANTHER" id="PTHR43772:SF2">
    <property type="entry name" value="PUTATIVE (AFU_ORTHOLOGUE AFUA_2G04480)-RELATED"/>
    <property type="match status" value="1"/>
</dbReference>
<dbReference type="EMBL" id="CAAHFH010000001">
    <property type="protein sequence ID" value="VGO18869.1"/>
    <property type="molecule type" value="Genomic_DNA"/>
</dbReference>
<protein>
    <submittedName>
        <fullName evidence="9">Xylosidase/arabinosidase</fullName>
    </submittedName>
</protein>
<evidence type="ECO:0000256" key="4">
    <source>
        <dbReference type="ARBA" id="ARBA00023277"/>
    </source>
</evidence>
<comment type="similarity">
    <text evidence="1 7">Belongs to the glycosyl hydrolase 43 family.</text>
</comment>
<keyword evidence="8" id="KW-0732">Signal</keyword>
<keyword evidence="4" id="KW-0119">Carbohydrate metabolism</keyword>
<feature type="site" description="Important for catalytic activity, responsible for pKa modulation of the active site Glu and correct orientation of both the proton donor and substrate" evidence="6">
    <location>
        <position position="177"/>
    </location>
</feature>
<evidence type="ECO:0000256" key="8">
    <source>
        <dbReference type="SAM" id="SignalP"/>
    </source>
</evidence>
<evidence type="ECO:0000256" key="2">
    <source>
        <dbReference type="ARBA" id="ARBA00022651"/>
    </source>
</evidence>
<dbReference type="InterPro" id="IPR006710">
    <property type="entry name" value="Glyco_hydro_43"/>
</dbReference>
<evidence type="ECO:0000256" key="3">
    <source>
        <dbReference type="ARBA" id="ARBA00022801"/>
    </source>
</evidence>
<reference evidence="9 10" key="1">
    <citation type="submission" date="2019-04" db="EMBL/GenBank/DDBJ databases">
        <authorList>
            <person name="Van Vliet M D."/>
        </authorList>
    </citation>
    <scope>NUCLEOTIDE SEQUENCE [LARGE SCALE GENOMIC DNA]</scope>
    <source>
        <strain evidence="9 10">F21</strain>
    </source>
</reference>
<proteinExistence type="inferred from homology"/>
<evidence type="ECO:0000256" key="5">
    <source>
        <dbReference type="ARBA" id="ARBA00023295"/>
    </source>
</evidence>
<dbReference type="Pfam" id="PF04616">
    <property type="entry name" value="Glyco_hydro_43"/>
    <property type="match status" value="1"/>
</dbReference>
<dbReference type="PANTHER" id="PTHR43772">
    <property type="entry name" value="ENDO-1,4-BETA-XYLANASE"/>
    <property type="match status" value="1"/>
</dbReference>
<dbReference type="AlphaFoldDB" id="A0A6C2UG26"/>
<dbReference type="InterPro" id="IPR052176">
    <property type="entry name" value="Glycosyl_Hydrlase_43_Enz"/>
</dbReference>
<feature type="chain" id="PRO_5025491690" evidence="8">
    <location>
        <begin position="22"/>
        <end position="457"/>
    </location>
</feature>
<evidence type="ECO:0000256" key="6">
    <source>
        <dbReference type="PIRSR" id="PIRSR606710-2"/>
    </source>
</evidence>
<dbReference type="Proteomes" id="UP000346198">
    <property type="component" value="Unassembled WGS sequence"/>
</dbReference>
<sequence>MKFEKKLCMAGCMLGLSVAMAQAIVGVQREGVDDHFVSHPQPVLSEPVKIDNLFPGHGLTDPHAWIEDGRLYLFAGRDISWKNDRDWLIDCWEIWSTDNLYDWNYESAIWPKDNYMGEKGNCWAGDIAAKDGTYYWYFSNKNMDIGVMVSDSVNTGYRDALGHPLLAEDTVPSKVYDPDVFVEDGKYYIIFGAGGYYIAQLADDMISLAEEPKYLLKGGDKPTTFKRNGIYYLFWDNSYVMSDSIYGPYSRRHQFVQGGHSSVFEWNGQWYMLTENNDIGYFFRGISLKPLFFNEDGTVIIPPDDMKYPGARRDWTFEHAAIAWQAVQGTTLEWDKAAKSIKGEISGYAVIQPNLCLMNEAKNMTTFRIRLKNQTAAKQAKVTIVTGETGRDWRSAKIDWDAAYSVVFDLSDNHEDFVDYKIQLDNFGFDRLLKTVRIEPALGVEEGSWEIDSIGIE</sequence>
<keyword evidence="3 7" id="KW-0378">Hydrolase</keyword>
<keyword evidence="10" id="KW-1185">Reference proteome</keyword>
<dbReference type="InterPro" id="IPR023296">
    <property type="entry name" value="Glyco_hydro_beta-prop_sf"/>
</dbReference>
<evidence type="ECO:0000313" key="10">
    <source>
        <dbReference type="Proteomes" id="UP000346198"/>
    </source>
</evidence>
<feature type="signal peptide" evidence="8">
    <location>
        <begin position="1"/>
        <end position="21"/>
    </location>
</feature>
<gene>
    <name evidence="9" type="primary">xsa_2</name>
    <name evidence="9" type="ORF">SCARR_00922</name>
</gene>
<name>A0A6C2UG26_9BACT</name>
<keyword evidence="5 7" id="KW-0326">Glycosidase</keyword>
<dbReference type="CDD" id="cd08990">
    <property type="entry name" value="GH43_AXH_like"/>
    <property type="match status" value="1"/>
</dbReference>
<evidence type="ECO:0000313" key="9">
    <source>
        <dbReference type="EMBL" id="VGO18869.1"/>
    </source>
</evidence>
<dbReference type="Gene3D" id="2.115.10.20">
    <property type="entry name" value="Glycosyl hydrolase domain, family 43"/>
    <property type="match status" value="1"/>
</dbReference>
<dbReference type="GO" id="GO:0045493">
    <property type="term" value="P:xylan catabolic process"/>
    <property type="evidence" value="ECO:0007669"/>
    <property type="project" value="UniProtKB-KW"/>
</dbReference>
<organism evidence="9 10">
    <name type="scientific">Pontiella sulfatireligans</name>
    <dbReference type="NCBI Taxonomy" id="2750658"/>
    <lineage>
        <taxon>Bacteria</taxon>
        <taxon>Pseudomonadati</taxon>
        <taxon>Kiritimatiellota</taxon>
        <taxon>Kiritimatiellia</taxon>
        <taxon>Kiritimatiellales</taxon>
        <taxon>Pontiellaceae</taxon>
        <taxon>Pontiella</taxon>
    </lineage>
</organism>